<evidence type="ECO:0000313" key="9">
    <source>
        <dbReference type="EMBL" id="KAF2163174.1"/>
    </source>
</evidence>
<name>A0A6A6C7U4_ZASCE</name>
<evidence type="ECO:0000256" key="6">
    <source>
        <dbReference type="ARBA" id="ARBA00022898"/>
    </source>
</evidence>
<dbReference type="InterPro" id="IPR004839">
    <property type="entry name" value="Aminotransferase_I/II_large"/>
</dbReference>
<evidence type="ECO:0000256" key="2">
    <source>
        <dbReference type="ARBA" id="ARBA00007441"/>
    </source>
</evidence>
<dbReference type="PROSITE" id="PS00105">
    <property type="entry name" value="AA_TRANSFER_CLASS_1"/>
    <property type="match status" value="1"/>
</dbReference>
<dbReference type="GO" id="GO:0004069">
    <property type="term" value="F:L-aspartate:2-oxoglutarate aminotransferase activity"/>
    <property type="evidence" value="ECO:0007669"/>
    <property type="project" value="UniProtKB-EC"/>
</dbReference>
<dbReference type="OrthoDB" id="550424at2759"/>
<dbReference type="InterPro" id="IPR000796">
    <property type="entry name" value="Asp_trans"/>
</dbReference>
<dbReference type="PANTHER" id="PTHR11879:SF55">
    <property type="entry name" value="GLUTAMATE OXALOACETATE TRANSAMINASE 1, ISOFORM B"/>
    <property type="match status" value="1"/>
</dbReference>
<dbReference type="EC" id="2.6.1.1" evidence="7"/>
<comment type="cofactor">
    <cofactor evidence="1">
        <name>pyridoxal 5'-phosphate</name>
        <dbReference type="ChEBI" id="CHEBI:597326"/>
    </cofactor>
</comment>
<dbReference type="GeneID" id="54561460"/>
<evidence type="ECO:0000259" key="8">
    <source>
        <dbReference type="Pfam" id="PF00155"/>
    </source>
</evidence>
<dbReference type="FunFam" id="3.90.1150.10:FF:000001">
    <property type="entry name" value="Aspartate aminotransferase"/>
    <property type="match status" value="1"/>
</dbReference>
<dbReference type="Gene3D" id="3.90.1150.10">
    <property type="entry name" value="Aspartate Aminotransferase, domain 1"/>
    <property type="match status" value="1"/>
</dbReference>
<gene>
    <name evidence="9" type="ORF">M409DRAFT_26617</name>
</gene>
<dbReference type="GO" id="GO:0006532">
    <property type="term" value="P:aspartate biosynthetic process"/>
    <property type="evidence" value="ECO:0007669"/>
    <property type="project" value="TreeGrafter"/>
</dbReference>
<comment type="miscellaneous">
    <text evidence="7">In eukaryotes there are cytoplasmic, mitochondrial and chloroplastic isozymes.</text>
</comment>
<keyword evidence="5 7" id="KW-0808">Transferase</keyword>
<comment type="subunit">
    <text evidence="3 7">Homodimer.</text>
</comment>
<dbReference type="EMBL" id="ML993610">
    <property type="protein sequence ID" value="KAF2163174.1"/>
    <property type="molecule type" value="Genomic_DNA"/>
</dbReference>
<dbReference type="CDD" id="cd00609">
    <property type="entry name" value="AAT_like"/>
    <property type="match status" value="1"/>
</dbReference>
<dbReference type="Gene3D" id="3.40.640.10">
    <property type="entry name" value="Type I PLP-dependent aspartate aminotransferase-like (Major domain)"/>
    <property type="match status" value="1"/>
</dbReference>
<dbReference type="Pfam" id="PF00155">
    <property type="entry name" value="Aminotran_1_2"/>
    <property type="match status" value="2"/>
</dbReference>
<keyword evidence="10" id="KW-1185">Reference proteome</keyword>
<evidence type="ECO:0000313" key="10">
    <source>
        <dbReference type="Proteomes" id="UP000799537"/>
    </source>
</evidence>
<dbReference type="AlphaFoldDB" id="A0A6A6C7U4"/>
<comment type="similarity">
    <text evidence="2">Belongs to the class-I pyridoxal-phosphate-dependent aminotransferase family.</text>
</comment>
<proteinExistence type="inferred from homology"/>
<dbReference type="PANTHER" id="PTHR11879">
    <property type="entry name" value="ASPARTATE AMINOTRANSFERASE"/>
    <property type="match status" value="1"/>
</dbReference>
<dbReference type="InterPro" id="IPR004838">
    <property type="entry name" value="NHTrfase_class1_PyrdxlP-BS"/>
</dbReference>
<dbReference type="InterPro" id="IPR015422">
    <property type="entry name" value="PyrdxlP-dep_Trfase_small"/>
</dbReference>
<dbReference type="InterPro" id="IPR015424">
    <property type="entry name" value="PyrdxlP-dep_Trfase"/>
</dbReference>
<comment type="catalytic activity">
    <reaction evidence="7">
        <text>L-aspartate + 2-oxoglutarate = oxaloacetate + L-glutamate</text>
        <dbReference type="Rhea" id="RHEA:21824"/>
        <dbReference type="ChEBI" id="CHEBI:16452"/>
        <dbReference type="ChEBI" id="CHEBI:16810"/>
        <dbReference type="ChEBI" id="CHEBI:29985"/>
        <dbReference type="ChEBI" id="CHEBI:29991"/>
        <dbReference type="EC" id="2.6.1.1"/>
    </reaction>
</comment>
<sequence>MASAPTSHFSHLPVVPLDSIYAIKQAYAADKHNRKVILGSGVYRDDHGDPWVLPVVREAERMLEATNDASRYEYLPITGSAPFHDAARDLVFGSLGSDVERVVSIHTIAGTGANSLGARFLKDTLNPNSVWLPDPTWVNHHNIWSSAGVQVRYYPYWDVSSKSLTFGDMKRMLETHARPKDVVVLHACAHNPTGVDPTRGQWKAIADVCERKGLFHSSTVPSKCVPPLGWEAISRLGTNESDSLGFATGDLDADAWSIRHFQSRGTLELAVAQSFSKNMGLYGERVGALHLWMASKDAADKARGHLTRLQRGVVSTPPKRGARIATLIMLTPTLLEKWKIDLQVMSSRIKMMRQALHDELVLRAAPGDWKHIISQTGMFSYTGLTPEQVEKMQAESHVYMHESGRMSVAGLTTANVQYVAAAVHAAIAVDAPTGGNKSPSAK</sequence>
<dbReference type="SUPFAM" id="SSF53383">
    <property type="entry name" value="PLP-dependent transferases"/>
    <property type="match status" value="2"/>
</dbReference>
<accession>A0A6A6C7U4</accession>
<dbReference type="RefSeq" id="XP_033664063.1">
    <property type="nucleotide sequence ID" value="XM_033808188.1"/>
</dbReference>
<evidence type="ECO:0000256" key="7">
    <source>
        <dbReference type="RuleBase" id="RU000480"/>
    </source>
</evidence>
<feature type="domain" description="Aminotransferase class I/classII large" evidence="8">
    <location>
        <begin position="245"/>
        <end position="422"/>
    </location>
</feature>
<dbReference type="InterPro" id="IPR015421">
    <property type="entry name" value="PyrdxlP-dep_Trfase_major"/>
</dbReference>
<evidence type="ECO:0000256" key="3">
    <source>
        <dbReference type="ARBA" id="ARBA00011738"/>
    </source>
</evidence>
<reference evidence="9" key="1">
    <citation type="journal article" date="2020" name="Stud. Mycol.">
        <title>101 Dothideomycetes genomes: a test case for predicting lifestyles and emergence of pathogens.</title>
        <authorList>
            <person name="Haridas S."/>
            <person name="Albert R."/>
            <person name="Binder M."/>
            <person name="Bloem J."/>
            <person name="Labutti K."/>
            <person name="Salamov A."/>
            <person name="Andreopoulos B."/>
            <person name="Baker S."/>
            <person name="Barry K."/>
            <person name="Bills G."/>
            <person name="Bluhm B."/>
            <person name="Cannon C."/>
            <person name="Castanera R."/>
            <person name="Culley D."/>
            <person name="Daum C."/>
            <person name="Ezra D."/>
            <person name="Gonzalez J."/>
            <person name="Henrissat B."/>
            <person name="Kuo A."/>
            <person name="Liang C."/>
            <person name="Lipzen A."/>
            <person name="Lutzoni F."/>
            <person name="Magnuson J."/>
            <person name="Mondo S."/>
            <person name="Nolan M."/>
            <person name="Ohm R."/>
            <person name="Pangilinan J."/>
            <person name="Park H.-J."/>
            <person name="Ramirez L."/>
            <person name="Alfaro M."/>
            <person name="Sun H."/>
            <person name="Tritt A."/>
            <person name="Yoshinaga Y."/>
            <person name="Zwiers L.-H."/>
            <person name="Turgeon B."/>
            <person name="Goodwin S."/>
            <person name="Spatafora J."/>
            <person name="Crous P."/>
            <person name="Grigoriev I."/>
        </authorList>
    </citation>
    <scope>NUCLEOTIDE SEQUENCE</scope>
    <source>
        <strain evidence="9">ATCC 36951</strain>
    </source>
</reference>
<keyword evidence="6" id="KW-0663">Pyridoxal phosphate</keyword>
<evidence type="ECO:0000256" key="1">
    <source>
        <dbReference type="ARBA" id="ARBA00001933"/>
    </source>
</evidence>
<dbReference type="GO" id="GO:0030170">
    <property type="term" value="F:pyridoxal phosphate binding"/>
    <property type="evidence" value="ECO:0007669"/>
    <property type="project" value="InterPro"/>
</dbReference>
<evidence type="ECO:0000256" key="4">
    <source>
        <dbReference type="ARBA" id="ARBA00022576"/>
    </source>
</evidence>
<keyword evidence="4 7" id="KW-0032">Aminotransferase</keyword>
<dbReference type="GO" id="GO:0005829">
    <property type="term" value="C:cytosol"/>
    <property type="evidence" value="ECO:0007669"/>
    <property type="project" value="TreeGrafter"/>
</dbReference>
<dbReference type="Proteomes" id="UP000799537">
    <property type="component" value="Unassembled WGS sequence"/>
</dbReference>
<feature type="domain" description="Aminotransferase class I/classII large" evidence="8">
    <location>
        <begin position="35"/>
        <end position="214"/>
    </location>
</feature>
<protein>
    <recommendedName>
        <fullName evidence="7">Aspartate aminotransferase</fullName>
        <ecNumber evidence="7">2.6.1.1</ecNumber>
    </recommendedName>
</protein>
<dbReference type="PRINTS" id="PR00799">
    <property type="entry name" value="TRANSAMINASE"/>
</dbReference>
<organism evidence="9 10">
    <name type="scientific">Zasmidium cellare ATCC 36951</name>
    <dbReference type="NCBI Taxonomy" id="1080233"/>
    <lineage>
        <taxon>Eukaryota</taxon>
        <taxon>Fungi</taxon>
        <taxon>Dikarya</taxon>
        <taxon>Ascomycota</taxon>
        <taxon>Pezizomycotina</taxon>
        <taxon>Dothideomycetes</taxon>
        <taxon>Dothideomycetidae</taxon>
        <taxon>Mycosphaerellales</taxon>
        <taxon>Mycosphaerellaceae</taxon>
        <taxon>Zasmidium</taxon>
    </lineage>
</organism>
<evidence type="ECO:0000256" key="5">
    <source>
        <dbReference type="ARBA" id="ARBA00022679"/>
    </source>
</evidence>